<dbReference type="EMBL" id="LT670844">
    <property type="protein sequence ID" value="SHL69945.1"/>
    <property type="molecule type" value="Genomic_DNA"/>
</dbReference>
<dbReference type="InterPro" id="IPR053803">
    <property type="entry name" value="DUF6949"/>
</dbReference>
<evidence type="ECO:0000256" key="1">
    <source>
        <dbReference type="SAM" id="Phobius"/>
    </source>
</evidence>
<protein>
    <submittedName>
        <fullName evidence="2">Uncharacterized protein</fullName>
    </submittedName>
</protein>
<accession>A0A1M7CRV8</accession>
<gene>
    <name evidence="2" type="ORF">SAMN05444159_6586</name>
</gene>
<dbReference type="Proteomes" id="UP000189935">
    <property type="component" value="Chromosome I"/>
</dbReference>
<keyword evidence="1" id="KW-0812">Transmembrane</keyword>
<sequence length="109" mass="11659">MSPDALNSLFSLCIGFALAGALTSGYQALVHRPAGFGLLQEGAAPKTFAAVPFLVFAAPFIIMRNTLRGAKVERRRVEFVMLATVLAGFWSMMSGTFFLMTLRAAGLLA</sequence>
<name>A0A1M7CRV8_9BRAD</name>
<dbReference type="Pfam" id="PF22258">
    <property type="entry name" value="DUF6949"/>
    <property type="match status" value="1"/>
</dbReference>
<dbReference type="AlphaFoldDB" id="A0A1M7CRV8"/>
<reference evidence="2 3" key="1">
    <citation type="submission" date="2016-11" db="EMBL/GenBank/DDBJ databases">
        <authorList>
            <person name="Jaros S."/>
            <person name="Januszkiewicz K."/>
            <person name="Wedrychowicz H."/>
        </authorList>
    </citation>
    <scope>NUCLEOTIDE SEQUENCE [LARGE SCALE GENOMIC DNA]</scope>
    <source>
        <strain evidence="2 3">GAS499</strain>
    </source>
</reference>
<keyword evidence="1" id="KW-0472">Membrane</keyword>
<keyword evidence="1" id="KW-1133">Transmembrane helix</keyword>
<dbReference type="OrthoDB" id="8451574at2"/>
<evidence type="ECO:0000313" key="3">
    <source>
        <dbReference type="Proteomes" id="UP000189935"/>
    </source>
</evidence>
<organism evidence="2 3">
    <name type="scientific">Bradyrhizobium lablabi</name>
    <dbReference type="NCBI Taxonomy" id="722472"/>
    <lineage>
        <taxon>Bacteria</taxon>
        <taxon>Pseudomonadati</taxon>
        <taxon>Pseudomonadota</taxon>
        <taxon>Alphaproteobacteria</taxon>
        <taxon>Hyphomicrobiales</taxon>
        <taxon>Nitrobacteraceae</taxon>
        <taxon>Bradyrhizobium</taxon>
    </lineage>
</organism>
<feature type="transmembrane region" description="Helical" evidence="1">
    <location>
        <begin position="47"/>
        <end position="67"/>
    </location>
</feature>
<proteinExistence type="predicted"/>
<dbReference type="RefSeq" id="WP_079543742.1">
    <property type="nucleotide sequence ID" value="NZ_LT670844.1"/>
</dbReference>
<feature type="transmembrane region" description="Helical" evidence="1">
    <location>
        <begin position="79"/>
        <end position="100"/>
    </location>
</feature>
<evidence type="ECO:0000313" key="2">
    <source>
        <dbReference type="EMBL" id="SHL69945.1"/>
    </source>
</evidence>